<organism evidence="2 3">
    <name type="scientific">Methanoculleus bourgensis</name>
    <dbReference type="NCBI Taxonomy" id="83986"/>
    <lineage>
        <taxon>Archaea</taxon>
        <taxon>Methanobacteriati</taxon>
        <taxon>Methanobacteriota</taxon>
        <taxon>Stenosarchaea group</taxon>
        <taxon>Methanomicrobia</taxon>
        <taxon>Methanomicrobiales</taxon>
        <taxon>Methanomicrobiaceae</taxon>
        <taxon>Methanoculleus</taxon>
    </lineage>
</organism>
<dbReference type="AlphaFoldDB" id="A0A0X3BJZ6"/>
<evidence type="ECO:0000259" key="1">
    <source>
        <dbReference type="Pfam" id="PF13529"/>
    </source>
</evidence>
<sequence length="208" mass="23921">MIKVEYVAQTDQAIDCGIAGIAMLVKCYRPKVSYGEIVSSLSLPCTFSYFPGSLASQATWLWDEDYRFLAELYGLRYISSPHQGNATDEHYEEYLQEIKNYVDRDIPIMVGGWDLYYDEFYRTRLEAWGMGPGQTGHNIIVVGYGRDGIYYLDPGAVVNKRDNVGHVTYLQKYEAFRLAVTSFPGVGKLYYCAYENIAEHYWGKRRSR</sequence>
<evidence type="ECO:0000313" key="3">
    <source>
        <dbReference type="Proteomes" id="UP000069850"/>
    </source>
</evidence>
<dbReference type="InterPro" id="IPR039564">
    <property type="entry name" value="Peptidase_C39-like"/>
</dbReference>
<name>A0A0X3BJZ6_9EURY</name>
<protein>
    <recommendedName>
        <fullName evidence="1">Peptidase C39-like domain-containing protein</fullName>
    </recommendedName>
</protein>
<dbReference type="GeneID" id="27136991"/>
<dbReference type="Pfam" id="PF13529">
    <property type="entry name" value="Peptidase_C39_2"/>
    <property type="match status" value="1"/>
</dbReference>
<dbReference type="EMBL" id="LT158599">
    <property type="protein sequence ID" value="CVK32249.1"/>
    <property type="molecule type" value="Genomic_DNA"/>
</dbReference>
<dbReference type="KEGG" id="mema:MMAB1_1035"/>
<evidence type="ECO:0000313" key="2">
    <source>
        <dbReference type="EMBL" id="CVK32249.1"/>
    </source>
</evidence>
<dbReference type="Gene3D" id="3.90.70.10">
    <property type="entry name" value="Cysteine proteinases"/>
    <property type="match status" value="1"/>
</dbReference>
<gene>
    <name evidence="2" type="ORF">MMAB1_1035</name>
</gene>
<accession>A0A0X3BJZ6</accession>
<proteinExistence type="predicted"/>
<dbReference type="Proteomes" id="UP000069850">
    <property type="component" value="Chromosome 1"/>
</dbReference>
<feature type="domain" description="Peptidase C39-like" evidence="1">
    <location>
        <begin position="3"/>
        <end position="154"/>
    </location>
</feature>
<reference evidence="2 3" key="1">
    <citation type="submission" date="2016-01" db="EMBL/GenBank/DDBJ databases">
        <authorList>
            <person name="Manzoor S."/>
        </authorList>
    </citation>
    <scope>NUCLEOTIDE SEQUENCE [LARGE SCALE GENOMIC DNA]</scope>
    <source>
        <strain evidence="2">Methanoculleus sp MAB1</strain>
    </source>
</reference>
<dbReference type="RefSeq" id="WP_062262483.1">
    <property type="nucleotide sequence ID" value="NZ_LT158599.1"/>
</dbReference>